<keyword evidence="5" id="KW-1185">Reference proteome</keyword>
<evidence type="ECO:0000259" key="3">
    <source>
        <dbReference type="Pfam" id="PF08327"/>
    </source>
</evidence>
<gene>
    <name evidence="4" type="ORF">EOT10_36415</name>
</gene>
<evidence type="ECO:0000256" key="2">
    <source>
        <dbReference type="SAM" id="MobiDB-lite"/>
    </source>
</evidence>
<evidence type="ECO:0000256" key="1">
    <source>
        <dbReference type="ARBA" id="ARBA00006817"/>
    </source>
</evidence>
<organism evidence="4 5">
    <name type="scientific">Streptomyces antnestii</name>
    <dbReference type="NCBI Taxonomy" id="2494256"/>
    <lineage>
        <taxon>Bacteria</taxon>
        <taxon>Bacillati</taxon>
        <taxon>Actinomycetota</taxon>
        <taxon>Actinomycetes</taxon>
        <taxon>Kitasatosporales</taxon>
        <taxon>Streptomycetaceae</taxon>
        <taxon>Streptomyces</taxon>
    </lineage>
</organism>
<comment type="caution">
    <text evidence="4">The sequence shown here is derived from an EMBL/GenBank/DDBJ whole genome shotgun (WGS) entry which is preliminary data.</text>
</comment>
<dbReference type="OrthoDB" id="9803476at2"/>
<dbReference type="Pfam" id="PF08327">
    <property type="entry name" value="AHSA1"/>
    <property type="match status" value="1"/>
</dbReference>
<dbReference type="InterPro" id="IPR023393">
    <property type="entry name" value="START-like_dom_sf"/>
</dbReference>
<dbReference type="AlphaFoldDB" id="A0A437P2I5"/>
<dbReference type="InterPro" id="IPR013538">
    <property type="entry name" value="ASHA1/2-like_C"/>
</dbReference>
<dbReference type="EMBL" id="RZYA01000027">
    <property type="protein sequence ID" value="RVU16497.1"/>
    <property type="molecule type" value="Genomic_DNA"/>
</dbReference>
<feature type="domain" description="Activator of Hsp90 ATPase homologue 1/2-like C-terminal" evidence="3">
    <location>
        <begin position="40"/>
        <end position="153"/>
    </location>
</feature>
<sequence>MSDSTGTEPAGTEPTALVEPGTSRTEGRTHTLHFTIALPHPVEQVWAAVATAEGLPGWLAAADVLEPRLGGTVTLRWLTNGEVHTGHVTAWDGERVAEYTLEGLHGRMRFHLEPTARDATTLRFTNEFDGDDELRLDRLAGWHDHFEHLVAALDGHPTDERTWAAWTPDRWLLLRGRYAAVAE</sequence>
<protein>
    <recommendedName>
        <fullName evidence="3">Activator of Hsp90 ATPase homologue 1/2-like C-terminal domain-containing protein</fullName>
    </recommendedName>
</protein>
<reference evidence="4 5" key="1">
    <citation type="submission" date="2019-01" db="EMBL/GenBank/DDBJ databases">
        <title>Genome sequences of Streptomyces and Rhizobium isolates collected from root and soil.</title>
        <authorList>
            <person name="Chhettri S."/>
            <person name="Sevigny J.L."/>
            <person name="Sen A."/>
            <person name="Ennis N."/>
            <person name="Tisa L."/>
        </authorList>
    </citation>
    <scope>NUCLEOTIDE SEQUENCE [LARGE SCALE GENOMIC DNA]</scope>
    <source>
        <strain evidence="4 5">San01</strain>
    </source>
</reference>
<comment type="similarity">
    <text evidence="1">Belongs to the AHA1 family.</text>
</comment>
<feature type="region of interest" description="Disordered" evidence="2">
    <location>
        <begin position="1"/>
        <end position="26"/>
    </location>
</feature>
<name>A0A437P2I5_9ACTN</name>
<dbReference type="Gene3D" id="3.30.530.20">
    <property type="match status" value="1"/>
</dbReference>
<accession>A0A437P2I5</accession>
<dbReference type="SUPFAM" id="SSF55961">
    <property type="entry name" value="Bet v1-like"/>
    <property type="match status" value="1"/>
</dbReference>
<proteinExistence type="inferred from homology"/>
<dbReference type="Proteomes" id="UP000283128">
    <property type="component" value="Unassembled WGS sequence"/>
</dbReference>
<dbReference type="RefSeq" id="WP_127832679.1">
    <property type="nucleotide sequence ID" value="NZ_RZYA01000027.1"/>
</dbReference>
<evidence type="ECO:0000313" key="4">
    <source>
        <dbReference type="EMBL" id="RVU16497.1"/>
    </source>
</evidence>
<evidence type="ECO:0000313" key="5">
    <source>
        <dbReference type="Proteomes" id="UP000283128"/>
    </source>
</evidence>